<keyword evidence="2" id="KW-1185">Reference proteome</keyword>
<protein>
    <submittedName>
        <fullName evidence="1">Uncharacterized protein</fullName>
    </submittedName>
</protein>
<dbReference type="AlphaFoldDB" id="A0A4Y7PGA9"/>
<gene>
    <name evidence="1" type="ORF">BD410DRAFT_809996</name>
</gene>
<sequence>MVFSTMVAEKREVKWPVSKGTMYMVVTTSRNLLMSSSWTVGDEAWWLSVPMPERVKLAVHGRPEERRRALLGTTDERGTVKTVGDVGRTGSAFPMTERESACQQKTGGCLAIQWGGGDGGWKQVRKKTSGVSSSLILGNAWLGDRTDDRGTRCCGASLNLALGPCH</sequence>
<organism evidence="1 2">
    <name type="scientific">Rickenella mellea</name>
    <dbReference type="NCBI Taxonomy" id="50990"/>
    <lineage>
        <taxon>Eukaryota</taxon>
        <taxon>Fungi</taxon>
        <taxon>Dikarya</taxon>
        <taxon>Basidiomycota</taxon>
        <taxon>Agaricomycotina</taxon>
        <taxon>Agaricomycetes</taxon>
        <taxon>Hymenochaetales</taxon>
        <taxon>Rickenellaceae</taxon>
        <taxon>Rickenella</taxon>
    </lineage>
</organism>
<name>A0A4Y7PGA9_9AGAM</name>
<evidence type="ECO:0000313" key="2">
    <source>
        <dbReference type="Proteomes" id="UP000294933"/>
    </source>
</evidence>
<dbReference type="VEuPathDB" id="FungiDB:BD410DRAFT_809996"/>
<accession>A0A4Y7PGA9</accession>
<dbReference type="Proteomes" id="UP000294933">
    <property type="component" value="Unassembled WGS sequence"/>
</dbReference>
<dbReference type="EMBL" id="ML170392">
    <property type="protein sequence ID" value="TDL14098.1"/>
    <property type="molecule type" value="Genomic_DNA"/>
</dbReference>
<proteinExistence type="predicted"/>
<evidence type="ECO:0000313" key="1">
    <source>
        <dbReference type="EMBL" id="TDL14098.1"/>
    </source>
</evidence>
<reference evidence="1 2" key="1">
    <citation type="submission" date="2018-06" db="EMBL/GenBank/DDBJ databases">
        <title>A transcriptomic atlas of mushroom development highlights an independent origin of complex multicellularity.</title>
        <authorList>
            <consortium name="DOE Joint Genome Institute"/>
            <person name="Krizsan K."/>
            <person name="Almasi E."/>
            <person name="Merenyi Z."/>
            <person name="Sahu N."/>
            <person name="Viragh M."/>
            <person name="Koszo T."/>
            <person name="Mondo S."/>
            <person name="Kiss B."/>
            <person name="Balint B."/>
            <person name="Kues U."/>
            <person name="Barry K."/>
            <person name="Hegedus J.C."/>
            <person name="Henrissat B."/>
            <person name="Johnson J."/>
            <person name="Lipzen A."/>
            <person name="Ohm R."/>
            <person name="Nagy I."/>
            <person name="Pangilinan J."/>
            <person name="Yan J."/>
            <person name="Xiong Y."/>
            <person name="Grigoriev I.V."/>
            <person name="Hibbett D.S."/>
            <person name="Nagy L.G."/>
        </authorList>
    </citation>
    <scope>NUCLEOTIDE SEQUENCE [LARGE SCALE GENOMIC DNA]</scope>
    <source>
        <strain evidence="1 2">SZMC22713</strain>
    </source>
</reference>